<dbReference type="ExpressionAtlas" id="A0A2K3L6V1">
    <property type="expression patterns" value="baseline"/>
</dbReference>
<dbReference type="InterPro" id="IPR052579">
    <property type="entry name" value="Zinc_finger_SWIM"/>
</dbReference>
<evidence type="ECO:0000313" key="1">
    <source>
        <dbReference type="EMBL" id="PNX74257.1"/>
    </source>
</evidence>
<dbReference type="PANTHER" id="PTHR31569">
    <property type="entry name" value="SWIM-TYPE DOMAIN-CONTAINING PROTEIN"/>
    <property type="match status" value="1"/>
</dbReference>
<dbReference type="GO" id="GO:0000981">
    <property type="term" value="F:DNA-binding transcription factor activity, RNA polymerase II-specific"/>
    <property type="evidence" value="ECO:0007669"/>
    <property type="project" value="InterPro"/>
</dbReference>
<dbReference type="PANTHER" id="PTHR31569:SF4">
    <property type="entry name" value="SWIM-TYPE DOMAIN-CONTAINING PROTEIN"/>
    <property type="match status" value="1"/>
</dbReference>
<dbReference type="Proteomes" id="UP000236291">
    <property type="component" value="Unassembled WGS sequence"/>
</dbReference>
<gene>
    <name evidence="1" type="ORF">L195_g030173</name>
</gene>
<organism evidence="1 2">
    <name type="scientific">Trifolium pratense</name>
    <name type="common">Red clover</name>
    <dbReference type="NCBI Taxonomy" id="57577"/>
    <lineage>
        <taxon>Eukaryota</taxon>
        <taxon>Viridiplantae</taxon>
        <taxon>Streptophyta</taxon>
        <taxon>Embryophyta</taxon>
        <taxon>Tracheophyta</taxon>
        <taxon>Spermatophyta</taxon>
        <taxon>Magnoliopsida</taxon>
        <taxon>eudicotyledons</taxon>
        <taxon>Gunneridae</taxon>
        <taxon>Pentapetalae</taxon>
        <taxon>rosids</taxon>
        <taxon>fabids</taxon>
        <taxon>Fabales</taxon>
        <taxon>Fabaceae</taxon>
        <taxon>Papilionoideae</taxon>
        <taxon>50 kb inversion clade</taxon>
        <taxon>NPAAA clade</taxon>
        <taxon>Hologalegina</taxon>
        <taxon>IRL clade</taxon>
        <taxon>Trifolieae</taxon>
        <taxon>Trifolium</taxon>
    </lineage>
</organism>
<dbReference type="Pfam" id="PF08731">
    <property type="entry name" value="AFT"/>
    <property type="match status" value="1"/>
</dbReference>
<feature type="non-terminal residue" evidence="1">
    <location>
        <position position="252"/>
    </location>
</feature>
<accession>A0A2K3L6V1</accession>
<dbReference type="GO" id="GO:0010106">
    <property type="term" value="P:cellular response to iron ion starvation"/>
    <property type="evidence" value="ECO:0007669"/>
    <property type="project" value="InterPro"/>
</dbReference>
<reference evidence="1 2" key="1">
    <citation type="journal article" date="2014" name="Am. J. Bot.">
        <title>Genome assembly and annotation for red clover (Trifolium pratense; Fabaceae).</title>
        <authorList>
            <person name="Istvanek J."/>
            <person name="Jaros M."/>
            <person name="Krenek A."/>
            <person name="Repkova J."/>
        </authorList>
    </citation>
    <scope>NUCLEOTIDE SEQUENCE [LARGE SCALE GENOMIC DNA]</scope>
    <source>
        <strain evidence="2">cv. Tatra</strain>
        <tissue evidence="1">Young leaves</tissue>
    </source>
</reference>
<name>A0A2K3L6V1_TRIPR</name>
<dbReference type="STRING" id="57577.A0A2K3L6V1"/>
<evidence type="ECO:0008006" key="3">
    <source>
        <dbReference type="Google" id="ProtNLM"/>
    </source>
</evidence>
<dbReference type="GO" id="GO:0045944">
    <property type="term" value="P:positive regulation of transcription by RNA polymerase II"/>
    <property type="evidence" value="ECO:0007669"/>
    <property type="project" value="InterPro"/>
</dbReference>
<dbReference type="EMBL" id="ASHM01027254">
    <property type="protein sequence ID" value="PNX74257.1"/>
    <property type="molecule type" value="Genomic_DNA"/>
</dbReference>
<proteinExistence type="predicted"/>
<protein>
    <recommendedName>
        <fullName evidence="3">Protein FAR1-RELATED SEQUENCE</fullName>
    </recommendedName>
</protein>
<reference evidence="1 2" key="2">
    <citation type="journal article" date="2017" name="Front. Plant Sci.">
        <title>Gene Classification and Mining of Molecular Markers Useful in Red Clover (Trifolium pratense) Breeding.</title>
        <authorList>
            <person name="Istvanek J."/>
            <person name="Dluhosova J."/>
            <person name="Dluhos P."/>
            <person name="Patkova L."/>
            <person name="Nedelnik J."/>
            <person name="Repkova J."/>
        </authorList>
    </citation>
    <scope>NUCLEOTIDE SEQUENCE [LARGE SCALE GENOMIC DNA]</scope>
    <source>
        <strain evidence="2">cv. Tatra</strain>
        <tissue evidence="1">Young leaves</tissue>
    </source>
</reference>
<evidence type="ECO:0000313" key="2">
    <source>
        <dbReference type="Proteomes" id="UP000236291"/>
    </source>
</evidence>
<dbReference type="AlphaFoldDB" id="A0A2K3L6V1"/>
<comment type="caution">
    <text evidence="1">The sequence shown here is derived from an EMBL/GenBank/DDBJ whole genome shotgun (WGS) entry which is preliminary data.</text>
</comment>
<dbReference type="InterPro" id="IPR014842">
    <property type="entry name" value="AFT"/>
</dbReference>
<sequence>MDDEIDEFKPKRPVVLGLFAKGIVPAEAQPSNPPIMPPPIEIDMASHFETDRQESDRDELIKWARSVAEKLSFAIIVRRSDSGEKRKTKLVLECERGGKYVPAKKKLKSDSSETRKCECSFRLRGYYNKETKLWCLTVVNGMHNHELDKGLEGHLVAGRLKPHEKEFLDEMTRNAVAPKNILSTLKERDLDNKTSANQVYNARHRYKAKLRASMTEIQHLCKKLDDNKYFFKYRTVVEDGAEHLQDIFFAHP</sequence>